<dbReference type="PANTHER" id="PTHR43101:SF1">
    <property type="entry name" value="BETA-FRUCTOSIDASE"/>
    <property type="match status" value="1"/>
</dbReference>
<accession>A0A2S5RGN1</accession>
<gene>
    <name evidence="8" type="primary">scrB</name>
    <name evidence="8" type="ORF">MCORR_v1c01270</name>
</gene>
<feature type="domain" description="Glycosyl hydrolase family 32 C-terminal" evidence="7">
    <location>
        <begin position="362"/>
        <end position="440"/>
    </location>
</feature>
<dbReference type="Gene3D" id="2.115.10.20">
    <property type="entry name" value="Glycosyl hydrolase domain, family 43"/>
    <property type="match status" value="1"/>
</dbReference>
<evidence type="ECO:0000256" key="5">
    <source>
        <dbReference type="RuleBase" id="RU362110"/>
    </source>
</evidence>
<dbReference type="InterPro" id="IPR023296">
    <property type="entry name" value="Glyco_hydro_beta-prop_sf"/>
</dbReference>
<keyword evidence="9" id="KW-1185">Reference proteome</keyword>
<sequence length="475" mass="55668">MWEKYSLINNSNLNEFEKKHETKMKDWYNNQFHLSGYSGSVNDPNGLVYYNNQYYIFLQSCLFSIEHYNKSWGLYTTKDFINYTYEGIVITPSCEWDKHGVFSGSAKVNKNGELEFFYTGNIKLDTINRTATTIKALVDLKEKIVTKELLFTADLTKYTGHFRDPIIFERDNNLYMLNGAQTLDIKGILSVYKFNNNKWEFFKDIELDKDDKQNSYMVECPNYFELNGKTIIFACFEKEGAIGTGSHFVKYLEVEFDKELNITSNNTLNKIDLGFDFYAPQIFDNTHNRKIMLGWLGNSKSNVFPPELTTWSNQLTVPRELFIKNNKLYQLPIKELEQLRVKTIDGKYENGTAELIGENINDQNFNIEIKSNSKSIVIQNLNNILTIDRSNVDYSDEENLPSILQFEDLKIQDIQILIDRSCMEIFINKGEHAISVRFYLKHHNEIITDLTNKKTYQLKGYEYSWNNIIFKNNIK</sequence>
<evidence type="ECO:0000256" key="3">
    <source>
        <dbReference type="ARBA" id="ARBA00022801"/>
    </source>
</evidence>
<dbReference type="CDD" id="cd18623">
    <property type="entry name" value="GH32_ScrB-like"/>
    <property type="match status" value="1"/>
</dbReference>
<dbReference type="EC" id="3.2.1.26" evidence="2"/>
<dbReference type="Proteomes" id="UP000239785">
    <property type="component" value="Unassembled WGS sequence"/>
</dbReference>
<evidence type="ECO:0000313" key="9">
    <source>
        <dbReference type="Proteomes" id="UP000239785"/>
    </source>
</evidence>
<dbReference type="SUPFAM" id="SSF75005">
    <property type="entry name" value="Arabinanase/levansucrase/invertase"/>
    <property type="match status" value="1"/>
</dbReference>
<evidence type="ECO:0000313" key="8">
    <source>
        <dbReference type="EMBL" id="PPE06499.1"/>
    </source>
</evidence>
<keyword evidence="4 5" id="KW-0326">Glycosidase</keyword>
<dbReference type="InterPro" id="IPR013320">
    <property type="entry name" value="ConA-like_dom_sf"/>
</dbReference>
<dbReference type="SUPFAM" id="SSF49899">
    <property type="entry name" value="Concanavalin A-like lectins/glucanases"/>
    <property type="match status" value="1"/>
</dbReference>
<dbReference type="GO" id="GO:0005975">
    <property type="term" value="P:carbohydrate metabolic process"/>
    <property type="evidence" value="ECO:0007669"/>
    <property type="project" value="InterPro"/>
</dbReference>
<dbReference type="SMART" id="SM00640">
    <property type="entry name" value="Glyco_32"/>
    <property type="match status" value="1"/>
</dbReference>
<dbReference type="OrthoDB" id="9759709at2"/>
<comment type="caution">
    <text evidence="8">The sequence shown here is derived from an EMBL/GenBank/DDBJ whole genome shotgun (WGS) entry which is preliminary data.</text>
</comment>
<dbReference type="Gene3D" id="2.60.120.560">
    <property type="entry name" value="Exo-inulinase, domain 1"/>
    <property type="match status" value="1"/>
</dbReference>
<comment type="similarity">
    <text evidence="1 5">Belongs to the glycosyl hydrolase 32 family.</text>
</comment>
<dbReference type="EMBL" id="PHNF01000001">
    <property type="protein sequence ID" value="PPE06499.1"/>
    <property type="molecule type" value="Genomic_DNA"/>
</dbReference>
<dbReference type="PANTHER" id="PTHR43101">
    <property type="entry name" value="BETA-FRUCTOSIDASE"/>
    <property type="match status" value="1"/>
</dbReference>
<organism evidence="8 9">
    <name type="scientific">Mesoplasma corruscae</name>
    <dbReference type="NCBI Taxonomy" id="216874"/>
    <lineage>
        <taxon>Bacteria</taxon>
        <taxon>Bacillati</taxon>
        <taxon>Mycoplasmatota</taxon>
        <taxon>Mollicutes</taxon>
        <taxon>Entomoplasmatales</taxon>
        <taxon>Entomoplasmataceae</taxon>
        <taxon>Mesoplasma</taxon>
    </lineage>
</organism>
<dbReference type="RefSeq" id="WP_104207715.1">
    <property type="nucleotide sequence ID" value="NZ_PHNF01000001.1"/>
</dbReference>
<evidence type="ECO:0000259" key="7">
    <source>
        <dbReference type="Pfam" id="PF08244"/>
    </source>
</evidence>
<name>A0A2S5RGN1_9MOLU</name>
<reference evidence="8 9" key="1">
    <citation type="submission" date="2017-11" db="EMBL/GenBank/DDBJ databases">
        <title>Genome sequence of Mesoplasma corruscae ELCA-2 (ATCC 49579).</title>
        <authorList>
            <person name="Lo W.-S."/>
            <person name="Kuo C.-H."/>
        </authorList>
    </citation>
    <scope>NUCLEOTIDE SEQUENCE [LARGE SCALE GENOMIC DNA]</scope>
    <source>
        <strain evidence="8 9">ELCA-2</strain>
    </source>
</reference>
<evidence type="ECO:0000259" key="6">
    <source>
        <dbReference type="Pfam" id="PF00251"/>
    </source>
</evidence>
<proteinExistence type="inferred from homology"/>
<dbReference type="InterPro" id="IPR013148">
    <property type="entry name" value="Glyco_hydro_32_N"/>
</dbReference>
<feature type="domain" description="Glycosyl hydrolase family 32 N-terminal" evidence="6">
    <location>
        <begin position="33"/>
        <end position="332"/>
    </location>
</feature>
<keyword evidence="3 5" id="KW-0378">Hydrolase</keyword>
<dbReference type="Pfam" id="PF08244">
    <property type="entry name" value="Glyco_hydro_32C"/>
    <property type="match status" value="1"/>
</dbReference>
<dbReference type="AlphaFoldDB" id="A0A2S5RGN1"/>
<protein>
    <recommendedName>
        <fullName evidence="2">beta-fructofuranosidase</fullName>
        <ecNumber evidence="2">3.2.1.26</ecNumber>
    </recommendedName>
</protein>
<dbReference type="InterPro" id="IPR051214">
    <property type="entry name" value="GH32_Enzymes"/>
</dbReference>
<dbReference type="InterPro" id="IPR013189">
    <property type="entry name" value="Glyco_hydro_32_C"/>
</dbReference>
<evidence type="ECO:0000256" key="4">
    <source>
        <dbReference type="ARBA" id="ARBA00023295"/>
    </source>
</evidence>
<dbReference type="InterPro" id="IPR001362">
    <property type="entry name" value="Glyco_hydro_32"/>
</dbReference>
<evidence type="ECO:0000256" key="2">
    <source>
        <dbReference type="ARBA" id="ARBA00012758"/>
    </source>
</evidence>
<dbReference type="GO" id="GO:0004564">
    <property type="term" value="F:beta-fructofuranosidase activity"/>
    <property type="evidence" value="ECO:0007669"/>
    <property type="project" value="UniProtKB-EC"/>
</dbReference>
<dbReference type="Pfam" id="PF00251">
    <property type="entry name" value="Glyco_hydro_32N"/>
    <property type="match status" value="1"/>
</dbReference>
<evidence type="ECO:0000256" key="1">
    <source>
        <dbReference type="ARBA" id="ARBA00009902"/>
    </source>
</evidence>